<evidence type="ECO:0000313" key="1">
    <source>
        <dbReference type="EMBL" id="AGQ20251.1"/>
    </source>
</evidence>
<protein>
    <submittedName>
        <fullName evidence="1">AsIV-cont00165-ORF1</fullName>
    </submittedName>
</protein>
<accession>S5DMR6</accession>
<name>S5DMR6_9VIRU</name>
<organism evidence="1">
    <name type="scientific">Apophua simplicipes ichnovirus</name>
    <dbReference type="NCBI Taxonomy" id="1329648"/>
    <lineage>
        <taxon>Viruses</taxon>
        <taxon>Viruses incertae sedis</taxon>
        <taxon>Polydnaviriformidae</taxon>
        <taxon>Ichnoviriform</taxon>
    </lineage>
</organism>
<dbReference type="EMBL" id="KC752371">
    <property type="protein sequence ID" value="AGQ20251.1"/>
    <property type="molecule type" value="Genomic_DNA"/>
</dbReference>
<reference evidence="1" key="1">
    <citation type="journal article" date="2013" name="J. Gen. Virol.">
        <title>Ultrastructural and genomic characterization of a second banchine polydnavirus confirms the existence of shared features within this ichnovirus lineage.</title>
        <authorList>
            <person name="Djoumad A."/>
            <person name="Stoltz D."/>
            <person name="Beliveau C."/>
            <person name="Boyle B."/>
            <person name="Kuhn L."/>
            <person name="Cusson M."/>
        </authorList>
    </citation>
    <scope>NUCLEOTIDE SEQUENCE</scope>
</reference>
<proteinExistence type="predicted"/>
<sequence length="100" mass="11557">MNMTKMTLSPFKREKLSQLAIKLNDLNAELKSLKSCQYLTVAQKLQKLVLIMKKRRLLKKIHELIKHSKEKPTAYAVEFTIITILSRLLLSGNVIIHITI</sequence>